<organism evidence="4 5">
    <name type="scientific">Treponema vincentii ATCC 35580</name>
    <dbReference type="NCBI Taxonomy" id="596324"/>
    <lineage>
        <taxon>Bacteria</taxon>
        <taxon>Pseudomonadati</taxon>
        <taxon>Spirochaetota</taxon>
        <taxon>Spirochaetia</taxon>
        <taxon>Spirochaetales</taxon>
        <taxon>Treponemataceae</taxon>
        <taxon>Treponema</taxon>
    </lineage>
</organism>
<dbReference type="InterPro" id="IPR020103">
    <property type="entry name" value="PsdUridine_synth_cat_dom_sf"/>
</dbReference>
<proteinExistence type="inferred from homology"/>
<dbReference type="InterPro" id="IPR006224">
    <property type="entry name" value="PsdUridine_synth_RluA-like_CS"/>
</dbReference>
<keyword evidence="4" id="KW-0413">Isomerase</keyword>
<dbReference type="GO" id="GO:0009982">
    <property type="term" value="F:pseudouridine synthase activity"/>
    <property type="evidence" value="ECO:0007669"/>
    <property type="project" value="InterPro"/>
</dbReference>
<dbReference type="RefSeq" id="WP_006188996.1">
    <property type="nucleotide sequence ID" value="NZ_ACYH01000040.1"/>
</dbReference>
<dbReference type="PROSITE" id="PS01129">
    <property type="entry name" value="PSI_RLU"/>
    <property type="match status" value="1"/>
</dbReference>
<name>C8PQZ0_9SPIR</name>
<dbReference type="CDD" id="cd02869">
    <property type="entry name" value="PseudoU_synth_RluA_like"/>
    <property type="match status" value="1"/>
</dbReference>
<comment type="caution">
    <text evidence="4">The sequence shown here is derived from an EMBL/GenBank/DDBJ whole genome shotgun (WGS) entry which is preliminary data.</text>
</comment>
<evidence type="ECO:0000256" key="1">
    <source>
        <dbReference type="ARBA" id="ARBA00010876"/>
    </source>
</evidence>
<gene>
    <name evidence="4" type="primary">rluC</name>
    <name evidence="4" type="ORF">TREVI0001_2365</name>
</gene>
<evidence type="ECO:0000313" key="5">
    <source>
        <dbReference type="Proteomes" id="UP000004509"/>
    </source>
</evidence>
<dbReference type="EMBL" id="ACYH01000040">
    <property type="protein sequence ID" value="EEV20202.1"/>
    <property type="molecule type" value="Genomic_DNA"/>
</dbReference>
<dbReference type="Proteomes" id="UP000004509">
    <property type="component" value="Unassembled WGS sequence"/>
</dbReference>
<dbReference type="AlphaFoldDB" id="C8PQZ0"/>
<dbReference type="InterPro" id="IPR006145">
    <property type="entry name" value="PsdUridine_synth_RsuA/RluA"/>
</dbReference>
<dbReference type="PANTHER" id="PTHR21600:SF87">
    <property type="entry name" value="RNA PSEUDOURIDYLATE SYNTHASE DOMAIN-CONTAINING PROTEIN 1"/>
    <property type="match status" value="1"/>
</dbReference>
<feature type="compositionally biased region" description="Low complexity" evidence="2">
    <location>
        <begin position="253"/>
        <end position="266"/>
    </location>
</feature>
<dbReference type="PANTHER" id="PTHR21600">
    <property type="entry name" value="MITOCHONDRIAL RNA PSEUDOURIDINE SYNTHASE"/>
    <property type="match status" value="1"/>
</dbReference>
<feature type="region of interest" description="Disordered" evidence="2">
    <location>
        <begin position="247"/>
        <end position="276"/>
    </location>
</feature>
<dbReference type="GO" id="GO:0000455">
    <property type="term" value="P:enzyme-directed rRNA pseudouridine synthesis"/>
    <property type="evidence" value="ECO:0007669"/>
    <property type="project" value="TreeGrafter"/>
</dbReference>
<comment type="similarity">
    <text evidence="1">Belongs to the pseudouridine synthase RluA family.</text>
</comment>
<dbReference type="Gene3D" id="3.30.2350.10">
    <property type="entry name" value="Pseudouridine synthase"/>
    <property type="match status" value="1"/>
</dbReference>
<dbReference type="SUPFAM" id="SSF55120">
    <property type="entry name" value="Pseudouridine synthase"/>
    <property type="match status" value="1"/>
</dbReference>
<dbReference type="eggNOG" id="COG0564">
    <property type="taxonomic scope" value="Bacteria"/>
</dbReference>
<reference evidence="4 5" key="1">
    <citation type="submission" date="2009-07" db="EMBL/GenBank/DDBJ databases">
        <authorList>
            <person name="Madupu R."/>
            <person name="Sebastian Y."/>
            <person name="Durkin A.S."/>
            <person name="Torralba M."/>
            <person name="Methe B."/>
            <person name="Sutton G.G."/>
            <person name="Strausberg R.L."/>
            <person name="Nelson K.E."/>
        </authorList>
    </citation>
    <scope>NUCLEOTIDE SEQUENCE [LARGE SCALE GENOMIC DNA]</scope>
    <source>
        <strain evidence="4 5">ATCC 35580</strain>
    </source>
</reference>
<dbReference type="OrthoDB" id="305739at2"/>
<dbReference type="GO" id="GO:0140098">
    <property type="term" value="F:catalytic activity, acting on RNA"/>
    <property type="evidence" value="ECO:0007669"/>
    <property type="project" value="UniProtKB-ARBA"/>
</dbReference>
<evidence type="ECO:0000259" key="3">
    <source>
        <dbReference type="Pfam" id="PF00849"/>
    </source>
</evidence>
<dbReference type="GO" id="GO:0003723">
    <property type="term" value="F:RNA binding"/>
    <property type="evidence" value="ECO:0007669"/>
    <property type="project" value="InterPro"/>
</dbReference>
<dbReference type="Pfam" id="PF00849">
    <property type="entry name" value="PseudoU_synth_2"/>
    <property type="match status" value="1"/>
</dbReference>
<dbReference type="InterPro" id="IPR050188">
    <property type="entry name" value="RluA_PseudoU_synthase"/>
</dbReference>
<accession>C8PQZ0</accession>
<dbReference type="STRING" id="596324.TREVI0001_2365"/>
<protein>
    <submittedName>
        <fullName evidence="4">RNA pseudouridine synthase</fullName>
        <ecNumber evidence="4">5.4.99.-</ecNumber>
    </submittedName>
</protein>
<evidence type="ECO:0000313" key="4">
    <source>
        <dbReference type="EMBL" id="EEV20202.1"/>
    </source>
</evidence>
<evidence type="ECO:0000256" key="2">
    <source>
        <dbReference type="SAM" id="MobiDB-lite"/>
    </source>
</evidence>
<feature type="domain" description="Pseudouridine synthase RsuA/RluA-like" evidence="3">
    <location>
        <begin position="36"/>
        <end position="180"/>
    </location>
</feature>
<sequence>MCKESPRIYFEDDYCAVVYKLNGENAQTFFTPLFPHKPFIAPINRLDTPVSGIILLAFSAQAQTLLSQAFKTGSVEKEYWAICERTAADTTEEEPGIHRLEHWLGFHTKTQKAFVGAAPIDITLTNTTAAGITKPKKHKKPALKKAVLYWTLCGKGDRYDFIRISPETGRTHQIRVQMAAAGHPIKGDLKYGARRSETGGGIRLHSYKLSFSHPVTHQDITVQAPPIQPDTLWKACMAACTNSTTFSNKGEADAGADTTAPATLPTSHQIDAERRP</sequence>
<dbReference type="EC" id="5.4.99.-" evidence="4"/>